<evidence type="ECO:0008006" key="4">
    <source>
        <dbReference type="Google" id="ProtNLM"/>
    </source>
</evidence>
<protein>
    <recommendedName>
        <fullName evidence="4">Alkaline shock protein 23</fullName>
    </recommendedName>
</protein>
<dbReference type="OrthoDB" id="9791482at2"/>
<dbReference type="PANTHER" id="PTHR34297">
    <property type="entry name" value="HYPOTHETICAL CYTOSOLIC PROTEIN-RELATED"/>
    <property type="match status" value="1"/>
</dbReference>
<accession>A0A162MAQ3</accession>
<evidence type="ECO:0000313" key="3">
    <source>
        <dbReference type="Proteomes" id="UP000075737"/>
    </source>
</evidence>
<comment type="caution">
    <text evidence="2">The sequence shown here is derived from an EMBL/GenBank/DDBJ whole genome shotgun (WGS) entry which is preliminary data.</text>
</comment>
<evidence type="ECO:0000313" key="2">
    <source>
        <dbReference type="EMBL" id="KYO64810.1"/>
    </source>
</evidence>
<dbReference type="STRING" id="520767.ATZ99_18680"/>
<evidence type="ECO:0000256" key="1">
    <source>
        <dbReference type="ARBA" id="ARBA00005721"/>
    </source>
</evidence>
<dbReference type="Proteomes" id="UP000075737">
    <property type="component" value="Unassembled WGS sequence"/>
</dbReference>
<name>A0A162MAQ3_9FIRM</name>
<organism evidence="2 3">
    <name type="scientific">Thermovenabulum gondwanense</name>
    <dbReference type="NCBI Taxonomy" id="520767"/>
    <lineage>
        <taxon>Bacteria</taxon>
        <taxon>Bacillati</taxon>
        <taxon>Bacillota</taxon>
        <taxon>Clostridia</taxon>
        <taxon>Thermosediminibacterales</taxon>
        <taxon>Thermosediminibacteraceae</taxon>
        <taxon>Thermovenabulum</taxon>
    </lineage>
</organism>
<dbReference type="EMBL" id="LOHZ01000040">
    <property type="protein sequence ID" value="KYO64810.1"/>
    <property type="molecule type" value="Genomic_DNA"/>
</dbReference>
<keyword evidence="3" id="KW-1185">Reference proteome</keyword>
<comment type="similarity">
    <text evidence="1">Belongs to the asp23 family.</text>
</comment>
<gene>
    <name evidence="2" type="ORF">ATZ99_18680</name>
</gene>
<proteinExistence type="inferred from homology"/>
<reference evidence="2 3" key="1">
    <citation type="submission" date="2015-12" db="EMBL/GenBank/DDBJ databases">
        <title>Draft genome of Thermovenabulum gondwanense isolated from a red thermophilic microbial mat colonisisng an outflow channel of a bore well.</title>
        <authorList>
            <person name="Patel B.K."/>
        </authorList>
    </citation>
    <scope>NUCLEOTIDE SEQUENCE [LARGE SCALE GENOMIC DNA]</scope>
    <source>
        <strain evidence="2 3">R270</strain>
    </source>
</reference>
<sequence length="128" mass="14633">MVDGRTSISESVFFEIAKEAMHKVEDVIREEKKWTFSGITKAFTERFAPQIKVKKRDPVDAEDNIGTVSFEVNLSVIYGVKIPEVAQKVREKIISEVETLTGYKVEKVDISIDKIIKLEDIQEEKKEA</sequence>
<dbReference type="RefSeq" id="WP_068748973.1">
    <property type="nucleotide sequence ID" value="NZ_LOHZ01000040.1"/>
</dbReference>
<dbReference type="InterPro" id="IPR005531">
    <property type="entry name" value="Asp23"/>
</dbReference>
<dbReference type="AlphaFoldDB" id="A0A162MAQ3"/>
<dbReference type="Pfam" id="PF03780">
    <property type="entry name" value="Asp23"/>
    <property type="match status" value="1"/>
</dbReference>